<proteinExistence type="predicted"/>
<dbReference type="EMBL" id="CP096142">
    <property type="protein sequence ID" value="UXA65461.1"/>
    <property type="molecule type" value="Genomic_DNA"/>
</dbReference>
<gene>
    <name evidence="1" type="ORF">M0D43_21810</name>
</gene>
<dbReference type="AlphaFoldDB" id="A0A9Q9J3S4"/>
<evidence type="ECO:0000313" key="1">
    <source>
        <dbReference type="EMBL" id="UXA65461.1"/>
    </source>
</evidence>
<dbReference type="RefSeq" id="WP_252163034.1">
    <property type="nucleotide sequence ID" value="NZ_CP094827.1"/>
</dbReference>
<name>A0A9Q9J3S4_9XANT</name>
<protein>
    <submittedName>
        <fullName evidence="1">Uncharacterized protein</fullName>
    </submittedName>
</protein>
<dbReference type="Proteomes" id="UP001058381">
    <property type="component" value="Chromosome"/>
</dbReference>
<sequence length="77" mass="8384">MTEVIAPFQVHVAQAELDDLANRHHAEFSGFMPLQSTKPRSVGFSQRDGEREKVSAIREEGSDLAPCCPVCLEGVGT</sequence>
<accession>A0A9Q9J3S4</accession>
<organism evidence="1 2">
    <name type="scientific">Xanthomonas prunicola</name>
    <dbReference type="NCBI Taxonomy" id="2053930"/>
    <lineage>
        <taxon>Bacteria</taxon>
        <taxon>Pseudomonadati</taxon>
        <taxon>Pseudomonadota</taxon>
        <taxon>Gammaproteobacteria</taxon>
        <taxon>Lysobacterales</taxon>
        <taxon>Lysobacteraceae</taxon>
        <taxon>Xanthomonas</taxon>
    </lineage>
</organism>
<reference evidence="1" key="1">
    <citation type="submission" date="2022-04" db="EMBL/GenBank/DDBJ databases">
        <title>Xanthomonas prunicola pv. tritici, a pathogen causing a previously unreported foliar disease of wheat.</title>
        <authorList>
            <person name="Clavijo F."/>
            <person name="Curland R.D."/>
            <person name="Dill-Macky R."/>
            <person name="Pereyra S."/>
            <person name="Roman-Reyna V."/>
            <person name="Siri M.I."/>
        </authorList>
    </citation>
    <scope>NUCLEOTIDE SEQUENCE</scope>
    <source>
        <strain evidence="1">CIX249</strain>
    </source>
</reference>
<evidence type="ECO:0000313" key="2">
    <source>
        <dbReference type="Proteomes" id="UP001058381"/>
    </source>
</evidence>
<dbReference type="GeneID" id="75154050"/>